<dbReference type="GO" id="GO:0046872">
    <property type="term" value="F:metal ion binding"/>
    <property type="evidence" value="ECO:0007669"/>
    <property type="project" value="UniProtKB-KW"/>
</dbReference>
<evidence type="ECO:0000256" key="5">
    <source>
        <dbReference type="ARBA" id="ARBA00022723"/>
    </source>
</evidence>
<proteinExistence type="inferred from homology"/>
<dbReference type="Gene3D" id="1.10.10.10">
    <property type="entry name" value="Winged helix-like DNA-binding domain superfamily/Winged helix DNA-binding domain"/>
    <property type="match status" value="1"/>
</dbReference>
<comment type="caution">
    <text evidence="13">The sequence shown here is derived from an EMBL/GenBank/DDBJ whole genome shotgun (WGS) entry which is preliminary data.</text>
</comment>
<evidence type="ECO:0000256" key="2">
    <source>
        <dbReference type="ARBA" id="ARBA00001946"/>
    </source>
</evidence>
<dbReference type="PROSITE" id="PS52041">
    <property type="entry name" value="TOPO_IIB"/>
    <property type="match status" value="1"/>
</dbReference>
<dbReference type="PRINTS" id="PR01550">
    <property type="entry name" value="TOP6AFAMILY"/>
</dbReference>
<feature type="domain" description="Spo11/DNA topoisomerase VI subunit A N-terminal" evidence="11">
    <location>
        <begin position="102"/>
        <end position="163"/>
    </location>
</feature>
<comment type="catalytic activity">
    <reaction evidence="1 10">
        <text>ATP-dependent breakage, passage and rejoining of double-stranded DNA.</text>
        <dbReference type="EC" id="5.6.2.2"/>
    </reaction>
</comment>
<dbReference type="GO" id="GO:0003918">
    <property type="term" value="F:DNA topoisomerase type II (double strand cut, ATP-hydrolyzing) activity"/>
    <property type="evidence" value="ECO:0007669"/>
    <property type="project" value="UniProtKB-UniRule"/>
</dbReference>
<dbReference type="GO" id="GO:0000228">
    <property type="term" value="C:nuclear chromosome"/>
    <property type="evidence" value="ECO:0007669"/>
    <property type="project" value="TreeGrafter"/>
</dbReference>
<dbReference type="EC" id="5.6.2.2" evidence="4"/>
<dbReference type="EMBL" id="CCBQ010000027">
    <property type="protein sequence ID" value="CDO93916.1"/>
    <property type="molecule type" value="Genomic_DNA"/>
</dbReference>
<dbReference type="InterPro" id="IPR013049">
    <property type="entry name" value="Spo11/TopoVI_A_N"/>
</dbReference>
<feature type="domain" description="Topoisomerase 6 subunit A/Spo11 TOPRIM" evidence="12">
    <location>
        <begin position="213"/>
        <end position="284"/>
    </location>
</feature>
<dbReference type="GO" id="GO:0000706">
    <property type="term" value="P:meiotic DNA double-strand break processing"/>
    <property type="evidence" value="ECO:0007669"/>
    <property type="project" value="TreeGrafter"/>
</dbReference>
<evidence type="ECO:0000256" key="1">
    <source>
        <dbReference type="ARBA" id="ARBA00000185"/>
    </source>
</evidence>
<evidence type="ECO:0000259" key="12">
    <source>
        <dbReference type="Pfam" id="PF21180"/>
    </source>
</evidence>
<keyword evidence="14" id="KW-1185">Reference proteome</keyword>
<evidence type="ECO:0000256" key="4">
    <source>
        <dbReference type="ARBA" id="ARBA00012895"/>
    </source>
</evidence>
<dbReference type="GO" id="GO:0005524">
    <property type="term" value="F:ATP binding"/>
    <property type="evidence" value="ECO:0007669"/>
    <property type="project" value="InterPro"/>
</dbReference>
<evidence type="ECO:0000259" key="11">
    <source>
        <dbReference type="Pfam" id="PF04406"/>
    </source>
</evidence>
<keyword evidence="6" id="KW-0460">Magnesium</keyword>
<evidence type="ECO:0000256" key="10">
    <source>
        <dbReference type="PROSITE-ProRule" id="PRU01385"/>
    </source>
</evidence>
<keyword evidence="7 10" id="KW-0799">Topoisomerase</keyword>
<protein>
    <recommendedName>
        <fullName evidence="4">DNA topoisomerase (ATP-hydrolyzing)</fullName>
        <ecNumber evidence="4">5.6.2.2</ecNumber>
    </recommendedName>
</protein>
<evidence type="ECO:0000256" key="6">
    <source>
        <dbReference type="ARBA" id="ARBA00022842"/>
    </source>
</evidence>
<dbReference type="Pfam" id="PF04406">
    <property type="entry name" value="TP6A_N"/>
    <property type="match status" value="1"/>
</dbReference>
<dbReference type="GO" id="GO:0007131">
    <property type="term" value="P:reciprocal meiotic recombination"/>
    <property type="evidence" value="ECO:0007669"/>
    <property type="project" value="TreeGrafter"/>
</dbReference>
<reference evidence="13 14" key="1">
    <citation type="submission" date="2014-03" db="EMBL/GenBank/DDBJ databases">
        <title>The genome of Kluyveromyces dobzhanskii.</title>
        <authorList>
            <person name="Nystedt B."/>
            <person name="Astrom S."/>
        </authorList>
    </citation>
    <scope>NUCLEOTIDE SEQUENCE [LARGE SCALE GENOMIC DNA]</scope>
    <source>
        <strain evidence="13 14">CBS 2104</strain>
    </source>
</reference>
<dbReference type="InterPro" id="IPR036388">
    <property type="entry name" value="WH-like_DNA-bd_sf"/>
</dbReference>
<gene>
    <name evidence="13" type="ORF">KLDO_g2204</name>
</gene>
<keyword evidence="8 10" id="KW-0238">DNA-binding</keyword>
<evidence type="ECO:0000256" key="7">
    <source>
        <dbReference type="ARBA" id="ARBA00023029"/>
    </source>
</evidence>
<dbReference type="CDD" id="cd00223">
    <property type="entry name" value="TOPRIM_TopoIIB_SPO"/>
    <property type="match status" value="1"/>
</dbReference>
<feature type="active site" description="O-(5'-phospho-DNA)-tyrosine intermediate" evidence="10">
    <location>
        <position position="131"/>
    </location>
</feature>
<dbReference type="PANTHER" id="PTHR10848:SF0">
    <property type="entry name" value="MEIOTIC RECOMBINATION PROTEIN SPO11"/>
    <property type="match status" value="1"/>
</dbReference>
<dbReference type="AlphaFoldDB" id="A0A0A8L710"/>
<evidence type="ECO:0000256" key="8">
    <source>
        <dbReference type="ARBA" id="ARBA00023125"/>
    </source>
</evidence>
<keyword evidence="9 10" id="KW-0413">Isomerase</keyword>
<dbReference type="InterPro" id="IPR002815">
    <property type="entry name" value="Spo11/TopoVI_A"/>
</dbReference>
<comment type="similarity">
    <text evidence="3 10">Belongs to the TOP6A family.</text>
</comment>
<evidence type="ECO:0000256" key="9">
    <source>
        <dbReference type="ARBA" id="ARBA00023235"/>
    </source>
</evidence>
<dbReference type="GO" id="GO:0003677">
    <property type="term" value="F:DNA binding"/>
    <property type="evidence" value="ECO:0007669"/>
    <property type="project" value="UniProtKB-UniRule"/>
</dbReference>
<organism evidence="13 14">
    <name type="scientific">Kluyveromyces dobzhanskii CBS 2104</name>
    <dbReference type="NCBI Taxonomy" id="1427455"/>
    <lineage>
        <taxon>Eukaryota</taxon>
        <taxon>Fungi</taxon>
        <taxon>Dikarya</taxon>
        <taxon>Ascomycota</taxon>
        <taxon>Saccharomycotina</taxon>
        <taxon>Saccharomycetes</taxon>
        <taxon>Saccharomycetales</taxon>
        <taxon>Saccharomycetaceae</taxon>
        <taxon>Kluyveromyces</taxon>
    </lineage>
</organism>
<keyword evidence="5" id="KW-0479">Metal-binding</keyword>
<evidence type="ECO:0000313" key="14">
    <source>
        <dbReference type="Proteomes" id="UP000031516"/>
    </source>
</evidence>
<evidence type="ECO:0000313" key="13">
    <source>
        <dbReference type="EMBL" id="CDO93916.1"/>
    </source>
</evidence>
<sequence length="389" mass="45741">MSLRMIMGDCSSRVKLKERLTPESRVVEFSEVKSEEECQRQITNNMRFIRLALKEHRIPITILFNGKAKKHTGRTQKERMIGGNMVRWRYPEFGTNKKKCSRVPQLLHLLQIINERIKTRKNTTTVRDVYYGNVELFESQRVTETLLHRIENMFNVQKQFFNIVSTQKGLIYSGPQLLIDSQEIRNECQLIPYMTKDTSIRLPDLLPETKLKVIVLEKDAIFQQLIQCHDLIKNWIIITGKGYPDLLSRILLHKMDKFLPQNVEFHIFTDTDPYGIDIVTKYMCHPTLQAARCPRLIHKGVLLNQLIRGNSTERHSMLVLLPLSVRDATFSMNLICRICDDSQNVNEKTRRSLKHELQRQLFFQRKGEMNVANNGDVEQYFERMYDEVV</sequence>
<accession>A0A0A8L710</accession>
<comment type="cofactor">
    <cofactor evidence="2">
        <name>Mg(2+)</name>
        <dbReference type="ChEBI" id="CHEBI:18420"/>
    </cofactor>
</comment>
<dbReference type="PANTHER" id="PTHR10848">
    <property type="entry name" value="MEIOTIC RECOMBINATION PROTEIN SPO11"/>
    <property type="match status" value="1"/>
</dbReference>
<dbReference type="SUPFAM" id="SSF56726">
    <property type="entry name" value="DNA topoisomerase IV, alpha subunit"/>
    <property type="match status" value="1"/>
</dbReference>
<dbReference type="InterPro" id="IPR036078">
    <property type="entry name" value="Spo11/TopoVI_A_sf"/>
</dbReference>
<dbReference type="GO" id="GO:0042138">
    <property type="term" value="P:meiotic DNA double-strand break formation"/>
    <property type="evidence" value="ECO:0007669"/>
    <property type="project" value="TreeGrafter"/>
</dbReference>
<dbReference type="InterPro" id="IPR034136">
    <property type="entry name" value="TOPRIM_Topo6A/Spo11"/>
</dbReference>
<dbReference type="Proteomes" id="UP000031516">
    <property type="component" value="Unassembled WGS sequence"/>
</dbReference>
<dbReference type="Pfam" id="PF21180">
    <property type="entry name" value="TOP6A-Spo11_Toprim"/>
    <property type="match status" value="1"/>
</dbReference>
<name>A0A0A8L710_9SACH</name>
<evidence type="ECO:0000256" key="3">
    <source>
        <dbReference type="ARBA" id="ARBA00006559"/>
    </source>
</evidence>
<dbReference type="OrthoDB" id="5377392at2759"/>
<dbReference type="Gene3D" id="3.40.1360.10">
    <property type="match status" value="1"/>
</dbReference>